<reference evidence="1 2" key="1">
    <citation type="journal article" date="2019" name="Nat. Ecol. Evol.">
        <title>Megaphylogeny resolves global patterns of mushroom evolution.</title>
        <authorList>
            <person name="Varga T."/>
            <person name="Krizsan K."/>
            <person name="Foldi C."/>
            <person name="Dima B."/>
            <person name="Sanchez-Garcia M."/>
            <person name="Sanchez-Ramirez S."/>
            <person name="Szollosi G.J."/>
            <person name="Szarkandi J.G."/>
            <person name="Papp V."/>
            <person name="Albert L."/>
            <person name="Andreopoulos W."/>
            <person name="Angelini C."/>
            <person name="Antonin V."/>
            <person name="Barry K.W."/>
            <person name="Bougher N.L."/>
            <person name="Buchanan P."/>
            <person name="Buyck B."/>
            <person name="Bense V."/>
            <person name="Catcheside P."/>
            <person name="Chovatia M."/>
            <person name="Cooper J."/>
            <person name="Damon W."/>
            <person name="Desjardin D."/>
            <person name="Finy P."/>
            <person name="Geml J."/>
            <person name="Haridas S."/>
            <person name="Hughes K."/>
            <person name="Justo A."/>
            <person name="Karasinski D."/>
            <person name="Kautmanova I."/>
            <person name="Kiss B."/>
            <person name="Kocsube S."/>
            <person name="Kotiranta H."/>
            <person name="LaButti K.M."/>
            <person name="Lechner B.E."/>
            <person name="Liimatainen K."/>
            <person name="Lipzen A."/>
            <person name="Lukacs Z."/>
            <person name="Mihaltcheva S."/>
            <person name="Morgado L.N."/>
            <person name="Niskanen T."/>
            <person name="Noordeloos M.E."/>
            <person name="Ohm R.A."/>
            <person name="Ortiz-Santana B."/>
            <person name="Ovrebo C."/>
            <person name="Racz N."/>
            <person name="Riley R."/>
            <person name="Savchenko A."/>
            <person name="Shiryaev A."/>
            <person name="Soop K."/>
            <person name="Spirin V."/>
            <person name="Szebenyi C."/>
            <person name="Tomsovsky M."/>
            <person name="Tulloss R.E."/>
            <person name="Uehling J."/>
            <person name="Grigoriev I.V."/>
            <person name="Vagvolgyi C."/>
            <person name="Papp T."/>
            <person name="Martin F.M."/>
            <person name="Miettinen O."/>
            <person name="Hibbett D.S."/>
            <person name="Nagy L.G."/>
        </authorList>
    </citation>
    <scope>NUCLEOTIDE SEQUENCE [LARGE SCALE GENOMIC DNA]</scope>
    <source>
        <strain evidence="1 2">OMC1185</strain>
    </source>
</reference>
<evidence type="ECO:0000313" key="2">
    <source>
        <dbReference type="Proteomes" id="UP000305948"/>
    </source>
</evidence>
<organism evidence="1 2">
    <name type="scientific">Heliocybe sulcata</name>
    <dbReference type="NCBI Taxonomy" id="5364"/>
    <lineage>
        <taxon>Eukaryota</taxon>
        <taxon>Fungi</taxon>
        <taxon>Dikarya</taxon>
        <taxon>Basidiomycota</taxon>
        <taxon>Agaricomycotina</taxon>
        <taxon>Agaricomycetes</taxon>
        <taxon>Gloeophyllales</taxon>
        <taxon>Gloeophyllaceae</taxon>
        <taxon>Heliocybe</taxon>
    </lineage>
</organism>
<gene>
    <name evidence="1" type="ORF">OE88DRAFT_1725763</name>
</gene>
<protein>
    <recommendedName>
        <fullName evidence="3">F-box domain-containing protein</fullName>
    </recommendedName>
</protein>
<name>A0A5C3N0W0_9AGAM</name>
<evidence type="ECO:0008006" key="3">
    <source>
        <dbReference type="Google" id="ProtNLM"/>
    </source>
</evidence>
<dbReference type="AlphaFoldDB" id="A0A5C3N0W0"/>
<sequence>MQAMARLPVELLDAVAFFACTDGGRTGCALRLVSKALKDIVEPYRFHSVAISGPPKMKAFLRVWGASPAKTKGSLCHVFLATGTGRTGLYDLLVRVMEATSPYAQTLTITTASIPNGRIIVDVLFLPEIMFPHLTHLTLAIPAFGRHDDVKPVPRFPRVTHVHLALSEVVHLQDAHRPLEKLLSFKDCENLASIRVSGTSLAMSDIPYFLKWLSKSEDDPLPPPYGMHHLPQSVERYIAQLAPGQWDFKTEPERQNALRENAEGGKVKFKVLAPVPPRNQQNWKDIWLEVQSGVRDINCDWSPDSKVD</sequence>
<accession>A0A5C3N0W0</accession>
<dbReference type="EMBL" id="ML213511">
    <property type="protein sequence ID" value="TFK51379.1"/>
    <property type="molecule type" value="Genomic_DNA"/>
</dbReference>
<dbReference type="Proteomes" id="UP000305948">
    <property type="component" value="Unassembled WGS sequence"/>
</dbReference>
<proteinExistence type="predicted"/>
<keyword evidence="2" id="KW-1185">Reference proteome</keyword>
<dbReference type="OrthoDB" id="2748701at2759"/>
<evidence type="ECO:0000313" key="1">
    <source>
        <dbReference type="EMBL" id="TFK51379.1"/>
    </source>
</evidence>